<dbReference type="KEGG" id="xpo:XPG1_2932"/>
<dbReference type="HOGENOM" id="CLU_2686998_0_0_6"/>
<dbReference type="EMBL" id="FO704551">
    <property type="protein sequence ID" value="CDG22579.1"/>
    <property type="molecule type" value="Genomic_DNA"/>
</dbReference>
<evidence type="ECO:0000313" key="1">
    <source>
        <dbReference type="EMBL" id="CDG22579.1"/>
    </source>
</evidence>
<dbReference type="STRING" id="1354304.XPG1_2932"/>
<gene>
    <name evidence="1" type="ORF">XPG1_2932</name>
</gene>
<keyword evidence="2" id="KW-1185">Reference proteome</keyword>
<protein>
    <submittedName>
        <fullName evidence="1">Uncharacterized protein</fullName>
    </submittedName>
</protein>
<name>A0A068R6D0_9GAMM</name>
<evidence type="ECO:0000313" key="2">
    <source>
        <dbReference type="Proteomes" id="UP000032735"/>
    </source>
</evidence>
<reference evidence="1 2" key="1">
    <citation type="submission" date="2013-07" db="EMBL/GenBank/DDBJ databases">
        <authorList>
            <person name="Genoscope - CEA"/>
        </authorList>
    </citation>
    <scope>NUCLEOTIDE SEQUENCE [LARGE SCALE GENOMIC DNA]</scope>
    <source>
        <strain evidence="1 2">G6</strain>
    </source>
</reference>
<organism evidence="1 2">
    <name type="scientific">Xenorhabdus poinarii G6</name>
    <dbReference type="NCBI Taxonomy" id="1354304"/>
    <lineage>
        <taxon>Bacteria</taxon>
        <taxon>Pseudomonadati</taxon>
        <taxon>Pseudomonadota</taxon>
        <taxon>Gammaproteobacteria</taxon>
        <taxon>Enterobacterales</taxon>
        <taxon>Morganellaceae</taxon>
        <taxon>Xenorhabdus</taxon>
    </lineage>
</organism>
<proteinExistence type="predicted"/>
<dbReference type="Proteomes" id="UP000032735">
    <property type="component" value="Chromosome"/>
</dbReference>
<sequence length="74" mass="8712">MRRVPAFQIDMNSRGEALVAHWVWGGSLRPMLYKKQTLLAVPTKFKKQTNLCCQHRLKTAFLTMNDMDYFSFFP</sequence>
<dbReference type="AlphaFoldDB" id="A0A068R6D0"/>
<accession>A0A068R6D0</accession>